<comment type="caution">
    <text evidence="4">The sequence shown here is derived from an EMBL/GenBank/DDBJ whole genome shotgun (WGS) entry which is preliminary data.</text>
</comment>
<dbReference type="CDD" id="cd06259">
    <property type="entry name" value="YdcF-like"/>
    <property type="match status" value="1"/>
</dbReference>
<evidence type="ECO:0000259" key="3">
    <source>
        <dbReference type="Pfam" id="PF02698"/>
    </source>
</evidence>
<dbReference type="PANTHER" id="PTHR30336:SF20">
    <property type="entry name" value="DUF218 DOMAIN-CONTAINING PROTEIN"/>
    <property type="match status" value="1"/>
</dbReference>
<evidence type="ECO:0000256" key="2">
    <source>
        <dbReference type="SAM" id="Phobius"/>
    </source>
</evidence>
<feature type="compositionally biased region" description="Basic and acidic residues" evidence="1">
    <location>
        <begin position="26"/>
        <end position="39"/>
    </location>
</feature>
<gene>
    <name evidence="4" type="ORF">CLV72_1011322</name>
</gene>
<evidence type="ECO:0000313" key="5">
    <source>
        <dbReference type="Proteomes" id="UP000237846"/>
    </source>
</evidence>
<dbReference type="InterPro" id="IPR014729">
    <property type="entry name" value="Rossmann-like_a/b/a_fold"/>
</dbReference>
<keyword evidence="5" id="KW-1185">Reference proteome</keyword>
<dbReference type="RefSeq" id="WP_342755652.1">
    <property type="nucleotide sequence ID" value="NZ_PVZC01000001.1"/>
</dbReference>
<keyword evidence="2" id="KW-0472">Membrane</keyword>
<dbReference type="InterPro" id="IPR003848">
    <property type="entry name" value="DUF218"/>
</dbReference>
<keyword evidence="2" id="KW-0812">Transmembrane</keyword>
<accession>A0A2T0QFL6</accession>
<dbReference type="InterPro" id="IPR051599">
    <property type="entry name" value="Cell_Envelope_Assoc"/>
</dbReference>
<feature type="compositionally biased region" description="Basic and acidic residues" evidence="1">
    <location>
        <begin position="1"/>
        <end position="18"/>
    </location>
</feature>
<dbReference type="GO" id="GO:0005886">
    <property type="term" value="C:plasma membrane"/>
    <property type="evidence" value="ECO:0007669"/>
    <property type="project" value="TreeGrafter"/>
</dbReference>
<dbReference type="AlphaFoldDB" id="A0A2T0QFL6"/>
<dbReference type="PANTHER" id="PTHR30336">
    <property type="entry name" value="INNER MEMBRANE PROTEIN, PROBABLE PERMEASE"/>
    <property type="match status" value="1"/>
</dbReference>
<dbReference type="Proteomes" id="UP000237846">
    <property type="component" value="Unassembled WGS sequence"/>
</dbReference>
<organism evidence="4 5">
    <name type="scientific">Allonocardiopsis opalescens</name>
    <dbReference type="NCBI Taxonomy" id="1144618"/>
    <lineage>
        <taxon>Bacteria</taxon>
        <taxon>Bacillati</taxon>
        <taxon>Actinomycetota</taxon>
        <taxon>Actinomycetes</taxon>
        <taxon>Streptosporangiales</taxon>
        <taxon>Allonocardiopsis</taxon>
    </lineage>
</organism>
<sequence length="271" mass="29635">MTDNDKTQVFRRAAERGGTRSFTRSAPDDEDRRETRMFERGGGPAGTPAEAEEPEGPARARRRRHPVRRFVLWTIALLLLVALLIPGGTWVAIWYTARLDDRPPSDAIIVLGASQFNGTPSQIFQARLEHAAELYESGVADQIVTVGGSQPGDLFTEAGSGRDWLVETGVPETSITALDVGSDTLQSIQAVSEVFTERGWSTAIIVTDPWHSLRSRVIAGDYGIDAVTSPTRSGPAVWSRETQINYITRETGALIYYRIFGTSTDVAIDAV</sequence>
<reference evidence="4 5" key="1">
    <citation type="submission" date="2018-03" db="EMBL/GenBank/DDBJ databases">
        <title>Genomic Encyclopedia of Archaeal and Bacterial Type Strains, Phase II (KMG-II): from individual species to whole genera.</title>
        <authorList>
            <person name="Goeker M."/>
        </authorList>
    </citation>
    <scope>NUCLEOTIDE SEQUENCE [LARGE SCALE GENOMIC DNA]</scope>
    <source>
        <strain evidence="4 5">DSM 45601</strain>
    </source>
</reference>
<dbReference type="Pfam" id="PF02698">
    <property type="entry name" value="DUF218"/>
    <property type="match status" value="1"/>
</dbReference>
<dbReference type="Gene3D" id="3.40.50.620">
    <property type="entry name" value="HUPs"/>
    <property type="match status" value="1"/>
</dbReference>
<feature type="domain" description="DUF218" evidence="3">
    <location>
        <begin position="106"/>
        <end position="237"/>
    </location>
</feature>
<evidence type="ECO:0000313" key="4">
    <source>
        <dbReference type="EMBL" id="PRY02719.1"/>
    </source>
</evidence>
<evidence type="ECO:0000256" key="1">
    <source>
        <dbReference type="SAM" id="MobiDB-lite"/>
    </source>
</evidence>
<proteinExistence type="predicted"/>
<feature type="transmembrane region" description="Helical" evidence="2">
    <location>
        <begin position="70"/>
        <end position="95"/>
    </location>
</feature>
<name>A0A2T0QFL6_9ACTN</name>
<dbReference type="EMBL" id="PVZC01000001">
    <property type="protein sequence ID" value="PRY02719.1"/>
    <property type="molecule type" value="Genomic_DNA"/>
</dbReference>
<keyword evidence="2" id="KW-1133">Transmembrane helix</keyword>
<protein>
    <submittedName>
        <fullName evidence="4">Vancomycin permeability regulator SanA</fullName>
    </submittedName>
</protein>
<feature type="region of interest" description="Disordered" evidence="1">
    <location>
        <begin position="1"/>
        <end position="61"/>
    </location>
</feature>